<sequence>MKKTKFREIKTEIRTIGIDDGSFDHVSDERTCLVGVVTRGGNWIDGVLVEDIEIDGMDSTSKIVNMIENSRHKEQLRVILTSGITFGGFNVLDVKRVYEETGLPVVVVSRENPDMDSVRKALKNVSGWKDRWEKLNLAGDIVPVERGDENNRKSTVYIQAKGISEENAKEIIQITSTRSSIPEPLRLAHLIATAISRGESAGRV</sequence>
<evidence type="ECO:0000313" key="2">
    <source>
        <dbReference type="EMBL" id="KXB05239.1"/>
    </source>
</evidence>
<dbReference type="Gene3D" id="3.30.2170.10">
    <property type="entry name" value="archaeoglobus fulgidus dsm 4304 superfamily"/>
    <property type="match status" value="1"/>
</dbReference>
<evidence type="ECO:0000256" key="1">
    <source>
        <dbReference type="HAMAP-Rule" id="MF_00582"/>
    </source>
</evidence>
<gene>
    <name evidence="2" type="ORF">AKJ50_01455</name>
</gene>
<evidence type="ECO:0000313" key="3">
    <source>
        <dbReference type="Proteomes" id="UP000070311"/>
    </source>
</evidence>
<dbReference type="NCBIfam" id="NF001977">
    <property type="entry name" value="PRK00766.1"/>
    <property type="match status" value="1"/>
</dbReference>
<dbReference type="Pfam" id="PF01949">
    <property type="entry name" value="Endo_dU"/>
    <property type="match status" value="1"/>
</dbReference>
<dbReference type="EMBL" id="LHYD01000024">
    <property type="protein sequence ID" value="KXB05239.1"/>
    <property type="molecule type" value="Genomic_DNA"/>
</dbReference>
<dbReference type="AlphaFoldDB" id="A0A133VFM1"/>
<protein>
    <recommendedName>
        <fullName evidence="1">UPF0215 protein AKJ50_01455</fullName>
    </recommendedName>
</protein>
<accession>A0A133VFM1</accession>
<dbReference type="PANTHER" id="PTHR39518">
    <property type="entry name" value="UPF0215 PROTEIN MJ1150"/>
    <property type="match status" value="1"/>
</dbReference>
<name>A0A133VFM1_9EURY</name>
<organism evidence="2 3">
    <name type="scientific">candidate division MSBL1 archaeon SCGC-AAA382A13</name>
    <dbReference type="NCBI Taxonomy" id="1698279"/>
    <lineage>
        <taxon>Archaea</taxon>
        <taxon>Methanobacteriati</taxon>
        <taxon>Methanobacteriota</taxon>
        <taxon>candidate division MSBL1</taxon>
    </lineage>
</organism>
<keyword evidence="3" id="KW-1185">Reference proteome</keyword>
<dbReference type="Proteomes" id="UP000070311">
    <property type="component" value="Unassembled WGS sequence"/>
</dbReference>
<proteinExistence type="inferred from homology"/>
<reference evidence="2 3" key="1">
    <citation type="journal article" date="2016" name="Sci. Rep.">
        <title>Metabolic traits of an uncultured archaeal lineage -MSBL1- from brine pools of the Red Sea.</title>
        <authorList>
            <person name="Mwirichia R."/>
            <person name="Alam I."/>
            <person name="Rashid M."/>
            <person name="Vinu M."/>
            <person name="Ba-Alawi W."/>
            <person name="Anthony Kamau A."/>
            <person name="Kamanda Ngugi D."/>
            <person name="Goker M."/>
            <person name="Klenk H.P."/>
            <person name="Bajic V."/>
            <person name="Stingl U."/>
        </authorList>
    </citation>
    <scope>NUCLEOTIDE SEQUENCE [LARGE SCALE GENOMIC DNA]</scope>
    <source>
        <strain evidence="2">SCGC-AAA382A13</strain>
    </source>
</reference>
<dbReference type="PANTHER" id="PTHR39518:SF2">
    <property type="entry name" value="UPF0215 PROTEIN MJ1150"/>
    <property type="match status" value="1"/>
</dbReference>
<dbReference type="PIRSF" id="PIRSF006380">
    <property type="entry name" value="UCP006380"/>
    <property type="match status" value="1"/>
</dbReference>
<comment type="caution">
    <text evidence="2">The sequence shown here is derived from an EMBL/GenBank/DDBJ whole genome shotgun (WGS) entry which is preliminary data.</text>
</comment>
<dbReference type="InterPro" id="IPR002802">
    <property type="entry name" value="Endo_dU"/>
</dbReference>
<comment type="similarity">
    <text evidence="1">Belongs to the UPF0215 family.</text>
</comment>
<dbReference type="HAMAP" id="MF_00582">
    <property type="entry name" value="UPF0215"/>
    <property type="match status" value="1"/>
</dbReference>